<dbReference type="InterPro" id="IPR002320">
    <property type="entry name" value="Thr-tRNA-ligase_IIa"/>
</dbReference>
<protein>
    <recommendedName>
        <fullName evidence="13">Threonine--tRNA ligase</fullName>
        <ecNumber evidence="13">6.1.1.3</ecNumber>
    </recommendedName>
    <alternativeName>
        <fullName evidence="13">Threonyl-tRNA synthetase</fullName>
        <shortName evidence="13">ThrRS</shortName>
    </alternativeName>
</protein>
<name>A0A4D6YF20_9GAMM</name>
<dbReference type="PANTHER" id="PTHR11451">
    <property type="entry name" value="THREONINE-TRNA LIGASE"/>
    <property type="match status" value="1"/>
</dbReference>
<evidence type="ECO:0000256" key="5">
    <source>
        <dbReference type="ARBA" id="ARBA00022723"/>
    </source>
</evidence>
<dbReference type="Gene3D" id="3.30.980.10">
    <property type="entry name" value="Threonyl-trna Synthetase, Chain A, domain 2"/>
    <property type="match status" value="1"/>
</dbReference>
<evidence type="ECO:0000256" key="8">
    <source>
        <dbReference type="ARBA" id="ARBA00022840"/>
    </source>
</evidence>
<sequence>MPVITFLDGTKCTYEENVSFIQVLKDYKPDLISSCVGGLVNHDTVIHINTILNHDVCISVICNKDVYAMNLIRVTCGHLLGYAVKQLWPDIQLVQFTLTKNGFFYDFDTQKNFSKIELQTIENKMKELSLLKYDIKFKMFSIQDAKKYFFDQPYKINIIQNSIKEDNKNITVYFHNDHPDIFLNLTQASNISFCTYFKVEKCSGIYWNKDKKQKVLQRIYVISWPNSELYNSYFSQISSLKKRDHRILAKKLDLYHMQDDVPGMVFWHSKGWSIFKELQNFIRLKLTDNEYEEVKTPIIINKKMWEKSGHWENYNTSMFTTFSEKKEYCIKPMSCPAHIQIFNHGLKSYKDLPIRMSEFGHCHRNEYSGSLHGLLRVREFTQDDGHIFCSKNQIRKEIEKCIIMILDIYRIFGFKKIDIKLATRPIKRIGDEQTWDQAEQDLLFVLKKNKLSFELKSGEGAFYGPKIELVLEDSLRRSWQCGTIQLDFYLPKLLNAVYINKDNKKENPILIHRAILGSIERFIGILIEEYNGIFPVWLAPIQVILISVAEEYYLYIHEIKKQLICVGIRTVIDTRAVSMKFKIREHVLAKVPYILVCGKKERLENKISIRTNTGIKINLLELKKFISHVTLEINTRSNINWEV</sequence>
<keyword evidence="4 13" id="KW-0436">Ligase</keyword>
<dbReference type="InterPro" id="IPR045864">
    <property type="entry name" value="aa-tRNA-synth_II/BPL/LPL"/>
</dbReference>
<dbReference type="Gene3D" id="3.10.20.30">
    <property type="match status" value="1"/>
</dbReference>
<feature type="binding site" evidence="13">
    <location>
        <position position="512"/>
    </location>
    <ligand>
        <name>Zn(2+)</name>
        <dbReference type="ChEBI" id="CHEBI:29105"/>
        <note>catalytic</note>
    </ligand>
</feature>
<comment type="subunit">
    <text evidence="13">Homodimer.</text>
</comment>
<dbReference type="InterPro" id="IPR012675">
    <property type="entry name" value="Beta-grasp_dom_sf"/>
</dbReference>
<comment type="similarity">
    <text evidence="1 13">Belongs to the class-II aminoacyl-tRNA synthetase family.</text>
</comment>
<evidence type="ECO:0000256" key="4">
    <source>
        <dbReference type="ARBA" id="ARBA00022598"/>
    </source>
</evidence>
<dbReference type="GO" id="GO:0046872">
    <property type="term" value="F:metal ion binding"/>
    <property type="evidence" value="ECO:0007669"/>
    <property type="project" value="UniProtKB-KW"/>
</dbReference>
<evidence type="ECO:0000256" key="3">
    <source>
        <dbReference type="ARBA" id="ARBA00022555"/>
    </source>
</evidence>
<dbReference type="InterPro" id="IPR036621">
    <property type="entry name" value="Anticodon-bd_dom_sf"/>
</dbReference>
<comment type="cofactor">
    <cofactor evidence="13">
        <name>Zn(2+)</name>
        <dbReference type="ChEBI" id="CHEBI:29105"/>
    </cofactor>
    <text evidence="13">Binds 1 zinc ion per subunit.</text>
</comment>
<evidence type="ECO:0000256" key="7">
    <source>
        <dbReference type="ARBA" id="ARBA00022833"/>
    </source>
</evidence>
<evidence type="ECO:0000313" key="16">
    <source>
        <dbReference type="Proteomes" id="UP000298782"/>
    </source>
</evidence>
<dbReference type="AlphaFoldDB" id="A0A4D6YF20"/>
<comment type="catalytic activity">
    <reaction evidence="12 13">
        <text>tRNA(Thr) + L-threonine + ATP = L-threonyl-tRNA(Thr) + AMP + diphosphate + H(+)</text>
        <dbReference type="Rhea" id="RHEA:24624"/>
        <dbReference type="Rhea" id="RHEA-COMP:9670"/>
        <dbReference type="Rhea" id="RHEA-COMP:9704"/>
        <dbReference type="ChEBI" id="CHEBI:15378"/>
        <dbReference type="ChEBI" id="CHEBI:30616"/>
        <dbReference type="ChEBI" id="CHEBI:33019"/>
        <dbReference type="ChEBI" id="CHEBI:57926"/>
        <dbReference type="ChEBI" id="CHEBI:78442"/>
        <dbReference type="ChEBI" id="CHEBI:78534"/>
        <dbReference type="ChEBI" id="CHEBI:456215"/>
        <dbReference type="EC" id="6.1.1.3"/>
    </reaction>
</comment>
<dbReference type="GO" id="GO:0005829">
    <property type="term" value="C:cytosol"/>
    <property type="evidence" value="ECO:0007669"/>
    <property type="project" value="TreeGrafter"/>
</dbReference>
<dbReference type="Pfam" id="PF03129">
    <property type="entry name" value="HGTP_anticodon"/>
    <property type="match status" value="1"/>
</dbReference>
<dbReference type="InterPro" id="IPR047246">
    <property type="entry name" value="ThrRS_anticodon"/>
</dbReference>
<dbReference type="EMBL" id="CP034852">
    <property type="protein sequence ID" value="QCI26653.1"/>
    <property type="molecule type" value="Genomic_DNA"/>
</dbReference>
<dbReference type="InterPro" id="IPR006195">
    <property type="entry name" value="aa-tRNA-synth_II"/>
</dbReference>
<dbReference type="Gene3D" id="3.40.50.800">
    <property type="entry name" value="Anticodon-binding domain"/>
    <property type="match status" value="1"/>
</dbReference>
<dbReference type="EC" id="6.1.1.3" evidence="13"/>
<feature type="domain" description="Aminoacyl-transfer RNA synthetases class-II family profile" evidence="14">
    <location>
        <begin position="244"/>
        <end position="535"/>
    </location>
</feature>
<dbReference type="InterPro" id="IPR018163">
    <property type="entry name" value="Thr/Ala-tRNA-synth_IIc_edit"/>
</dbReference>
<keyword evidence="6 13" id="KW-0547">Nucleotide-binding</keyword>
<dbReference type="RefSeq" id="WP_158353183.1">
    <property type="nucleotide sequence ID" value="NZ_CP034852.1"/>
</dbReference>
<dbReference type="PROSITE" id="PS50862">
    <property type="entry name" value="AA_TRNA_LIGASE_II"/>
    <property type="match status" value="1"/>
</dbReference>
<keyword evidence="10 13" id="KW-0648">Protein biosynthesis</keyword>
<dbReference type="InterPro" id="IPR033728">
    <property type="entry name" value="ThrRS_core"/>
</dbReference>
<proteinExistence type="inferred from homology"/>
<keyword evidence="5 13" id="KW-0479">Metal-binding</keyword>
<dbReference type="Gene3D" id="3.30.930.10">
    <property type="entry name" value="Bira Bifunctional Protein, Domain 2"/>
    <property type="match status" value="1"/>
</dbReference>
<evidence type="ECO:0000256" key="13">
    <source>
        <dbReference type="HAMAP-Rule" id="MF_00184"/>
    </source>
</evidence>
<dbReference type="GO" id="GO:0000049">
    <property type="term" value="F:tRNA binding"/>
    <property type="evidence" value="ECO:0007669"/>
    <property type="project" value="UniProtKB-KW"/>
</dbReference>
<dbReference type="InterPro" id="IPR004154">
    <property type="entry name" value="Anticodon-bd"/>
</dbReference>
<keyword evidence="11 13" id="KW-0030">Aminoacyl-tRNA synthetase</keyword>
<dbReference type="GO" id="GO:0005524">
    <property type="term" value="F:ATP binding"/>
    <property type="evidence" value="ECO:0007669"/>
    <property type="project" value="UniProtKB-UniRule"/>
</dbReference>
<dbReference type="HAMAP" id="MF_00184">
    <property type="entry name" value="Thr_tRNA_synth"/>
    <property type="match status" value="1"/>
</dbReference>
<gene>
    <name evidence="13 15" type="primary">thrS</name>
    <name evidence="15" type="ORF">D9V80_00525</name>
</gene>
<dbReference type="PRINTS" id="PR01047">
    <property type="entry name" value="TRNASYNTHTHR"/>
</dbReference>
<organism evidence="15 16">
    <name type="scientific">Buchnera aphidicola</name>
    <name type="common">Thelaxes californica</name>
    <dbReference type="NCBI Taxonomy" id="1315998"/>
    <lineage>
        <taxon>Bacteria</taxon>
        <taxon>Pseudomonadati</taxon>
        <taxon>Pseudomonadota</taxon>
        <taxon>Gammaproteobacteria</taxon>
        <taxon>Enterobacterales</taxon>
        <taxon>Erwiniaceae</taxon>
        <taxon>Buchnera</taxon>
    </lineage>
</organism>
<evidence type="ECO:0000256" key="10">
    <source>
        <dbReference type="ARBA" id="ARBA00022917"/>
    </source>
</evidence>
<keyword evidence="3 13" id="KW-0820">tRNA-binding</keyword>
<reference evidence="15 16" key="2">
    <citation type="submission" date="2019-05" db="EMBL/GenBank/DDBJ databases">
        <title>Genome evolution of the obligate endosymbiont Buchnera aphidicola.</title>
        <authorList>
            <person name="Moran N.A."/>
        </authorList>
    </citation>
    <scope>NUCLEOTIDE SEQUENCE [LARGE SCALE GENOMIC DNA]</scope>
    <source>
        <strain evidence="15 16">Tca</strain>
    </source>
</reference>
<comment type="subcellular location">
    <subcellularLocation>
        <location evidence="13">Cytoplasm</location>
    </subcellularLocation>
</comment>
<dbReference type="GO" id="GO:0004829">
    <property type="term" value="F:threonine-tRNA ligase activity"/>
    <property type="evidence" value="ECO:0007669"/>
    <property type="project" value="UniProtKB-UniRule"/>
</dbReference>
<accession>A0A4D6YF20</accession>
<evidence type="ECO:0000259" key="14">
    <source>
        <dbReference type="PROSITE" id="PS50862"/>
    </source>
</evidence>
<evidence type="ECO:0000256" key="9">
    <source>
        <dbReference type="ARBA" id="ARBA00022884"/>
    </source>
</evidence>
<dbReference type="NCBIfam" id="TIGR00418">
    <property type="entry name" value="thrS"/>
    <property type="match status" value="1"/>
</dbReference>
<dbReference type="Pfam" id="PF00587">
    <property type="entry name" value="tRNA-synt_2b"/>
    <property type="match status" value="1"/>
</dbReference>
<evidence type="ECO:0000256" key="6">
    <source>
        <dbReference type="ARBA" id="ARBA00022741"/>
    </source>
</evidence>
<keyword evidence="2 13" id="KW-0963">Cytoplasm</keyword>
<evidence type="ECO:0000256" key="1">
    <source>
        <dbReference type="ARBA" id="ARBA00008226"/>
    </source>
</evidence>
<evidence type="ECO:0000313" key="15">
    <source>
        <dbReference type="EMBL" id="QCI26653.1"/>
    </source>
</evidence>
<dbReference type="SUPFAM" id="SSF55681">
    <property type="entry name" value="Class II aaRS and biotin synthetases"/>
    <property type="match status" value="1"/>
</dbReference>
<dbReference type="OrthoDB" id="9802304at2"/>
<dbReference type="CDD" id="cd00771">
    <property type="entry name" value="ThrRS_core"/>
    <property type="match status" value="1"/>
</dbReference>
<dbReference type="SUPFAM" id="SSF55186">
    <property type="entry name" value="ThrRS/AlaRS common domain"/>
    <property type="match status" value="1"/>
</dbReference>
<keyword evidence="9 13" id="KW-0694">RNA-binding</keyword>
<feature type="binding site" evidence="13">
    <location>
        <position position="386"/>
    </location>
    <ligand>
        <name>Zn(2+)</name>
        <dbReference type="ChEBI" id="CHEBI:29105"/>
        <note>catalytic</note>
    </ligand>
</feature>
<feature type="binding site" evidence="13">
    <location>
        <position position="335"/>
    </location>
    <ligand>
        <name>Zn(2+)</name>
        <dbReference type="ChEBI" id="CHEBI:29105"/>
        <note>catalytic</note>
    </ligand>
</feature>
<dbReference type="SUPFAM" id="SSF52954">
    <property type="entry name" value="Class II aaRS ABD-related"/>
    <property type="match status" value="1"/>
</dbReference>
<keyword evidence="7 13" id="KW-0862">Zinc</keyword>
<feature type="region of interest" description="Catalytic" evidence="13">
    <location>
        <begin position="244"/>
        <end position="535"/>
    </location>
</feature>
<dbReference type="Proteomes" id="UP000298782">
    <property type="component" value="Chromosome"/>
</dbReference>
<keyword evidence="16" id="KW-1185">Reference proteome</keyword>
<dbReference type="PANTHER" id="PTHR11451:SF44">
    <property type="entry name" value="THREONINE--TRNA LIGASE, CHLOROPLASTIC_MITOCHONDRIAL 2"/>
    <property type="match status" value="1"/>
</dbReference>
<dbReference type="FunFam" id="3.30.930.10:FF:000002">
    <property type="entry name" value="Threonine--tRNA ligase"/>
    <property type="match status" value="1"/>
</dbReference>
<dbReference type="CDD" id="cd00860">
    <property type="entry name" value="ThrRS_anticodon"/>
    <property type="match status" value="1"/>
</dbReference>
<evidence type="ECO:0000256" key="11">
    <source>
        <dbReference type="ARBA" id="ARBA00023146"/>
    </source>
</evidence>
<dbReference type="InterPro" id="IPR002314">
    <property type="entry name" value="aa-tRNA-synt_IIb"/>
</dbReference>
<dbReference type="GO" id="GO:0006435">
    <property type="term" value="P:threonyl-tRNA aminoacylation"/>
    <property type="evidence" value="ECO:0007669"/>
    <property type="project" value="UniProtKB-UniRule"/>
</dbReference>
<evidence type="ECO:0000256" key="12">
    <source>
        <dbReference type="ARBA" id="ARBA00049515"/>
    </source>
</evidence>
<reference evidence="15 16" key="1">
    <citation type="submission" date="2018-12" db="EMBL/GenBank/DDBJ databases">
        <authorList>
            <person name="Chong R.A."/>
        </authorList>
    </citation>
    <scope>NUCLEOTIDE SEQUENCE [LARGE SCALE GENOMIC DNA]</scope>
    <source>
        <strain evidence="15 16">Tca</strain>
    </source>
</reference>
<evidence type="ECO:0000256" key="2">
    <source>
        <dbReference type="ARBA" id="ARBA00022490"/>
    </source>
</evidence>
<keyword evidence="8 13" id="KW-0067">ATP-binding</keyword>